<feature type="site" description="Electron transfer via tryptophanyl radical" evidence="5">
    <location>
        <position position="376"/>
    </location>
</feature>
<dbReference type="GO" id="GO:0071949">
    <property type="term" value="F:FAD binding"/>
    <property type="evidence" value="ECO:0007669"/>
    <property type="project" value="TreeGrafter"/>
</dbReference>
<dbReference type="PANTHER" id="PTHR11455">
    <property type="entry name" value="CRYPTOCHROME"/>
    <property type="match status" value="1"/>
</dbReference>
<dbReference type="Gene3D" id="1.25.40.80">
    <property type="match status" value="1"/>
</dbReference>
<keyword evidence="8" id="KW-0456">Lyase</keyword>
<comment type="cofactor">
    <cofactor evidence="1">
        <name>(6R)-5,10-methylene-5,6,7,8-tetrahydrofolate</name>
        <dbReference type="ChEBI" id="CHEBI:15636"/>
    </cofactor>
</comment>
<reference evidence="8 9" key="1">
    <citation type="submission" date="2016-10" db="EMBL/GenBank/DDBJ databases">
        <authorList>
            <person name="de Groot N.N."/>
        </authorList>
    </citation>
    <scope>NUCLEOTIDE SEQUENCE [LARGE SCALE GENOMIC DNA]</scope>
    <source>
        <strain evidence="8 9">DSM 26880</strain>
    </source>
</reference>
<dbReference type="Pfam" id="PF03441">
    <property type="entry name" value="FAD_binding_7"/>
    <property type="match status" value="1"/>
</dbReference>
<dbReference type="Proteomes" id="UP000199286">
    <property type="component" value="Unassembled WGS sequence"/>
</dbReference>
<dbReference type="InterPro" id="IPR002081">
    <property type="entry name" value="Cryptochrome/DNA_photolyase_1"/>
</dbReference>
<dbReference type="GO" id="GO:0003677">
    <property type="term" value="F:DNA binding"/>
    <property type="evidence" value="ECO:0007669"/>
    <property type="project" value="TreeGrafter"/>
</dbReference>
<dbReference type="Gene3D" id="3.40.50.620">
    <property type="entry name" value="HUPs"/>
    <property type="match status" value="1"/>
</dbReference>
<accession>A0A1H3G4S1</accession>
<evidence type="ECO:0000256" key="6">
    <source>
        <dbReference type="RuleBase" id="RU004182"/>
    </source>
</evidence>
<keyword evidence="9" id="KW-1185">Reference proteome</keyword>
<dbReference type="PANTHER" id="PTHR11455:SF9">
    <property type="entry name" value="CRYPTOCHROME CIRCADIAN CLOCK 5 ISOFORM X1"/>
    <property type="match status" value="1"/>
</dbReference>
<dbReference type="InterPro" id="IPR006050">
    <property type="entry name" value="DNA_photolyase_N"/>
</dbReference>
<evidence type="ECO:0000259" key="7">
    <source>
        <dbReference type="PROSITE" id="PS51645"/>
    </source>
</evidence>
<dbReference type="SUPFAM" id="SSF48173">
    <property type="entry name" value="Cryptochrome/photolyase FAD-binding domain"/>
    <property type="match status" value="1"/>
</dbReference>
<evidence type="ECO:0000256" key="3">
    <source>
        <dbReference type="ARBA" id="ARBA00022827"/>
    </source>
</evidence>
<dbReference type="PRINTS" id="PR00147">
    <property type="entry name" value="DNAPHOTLYASE"/>
</dbReference>
<dbReference type="EMBL" id="FNPF01000002">
    <property type="protein sequence ID" value="SDX98236.1"/>
    <property type="molecule type" value="Genomic_DNA"/>
</dbReference>
<sequence>MREGRVPSRVATPEPPLPERSPIIVWFRRDLRLSDHAALHAAARTGRPVIAVAIRDPLVDALGAAPKWRLGEGLRVFGDALRAAGSRLILRTGDALDVLQRLAEETGARDVWWMRAYDPDSVARDKIVKAGLEARGVTAMSCAGHVLFEPWTVETGTGGFYKVYTPFWKAVRGRGVVAPLPAPSRLPAPDAWPGSERLEDWRMGRAMDRGADIVARWANVGERAAQDRLEAFLDDGIDGYHQTRDLPGVVGTSNLSENLALGEISVAQCWHAGQRARHEGRAGAETFLKELVWRDFAYHLTWHTPHLLTRNWRTEWDAFGWREEADTDEVRAWKQGRTGIAFVDAGQREMYVTGRMHNRARMIVASYLTKHLMTHWRIGQKWFEDHLIDWDPANNALGWQWAAGSGPDATPYFRVFNPVTQLDRFDRDRAYVDRWIAEGQANPPPEALSYFEAVPRRWGLDPDDAYPDPVVEPGEGRARALAAYENRAF</sequence>
<dbReference type="PROSITE" id="PS51645">
    <property type="entry name" value="PHR_CRY_ALPHA_BETA"/>
    <property type="match status" value="1"/>
</dbReference>
<feature type="site" description="Electron transfer via tryptophanyl radical" evidence="5">
    <location>
        <position position="399"/>
    </location>
</feature>
<dbReference type="AlphaFoldDB" id="A0A1H3G4S1"/>
<feature type="site" description="Electron transfer via tryptophanyl radical" evidence="5">
    <location>
        <position position="321"/>
    </location>
</feature>
<comment type="cofactor">
    <cofactor evidence="4">
        <name>FAD</name>
        <dbReference type="ChEBI" id="CHEBI:57692"/>
    </cofactor>
    <text evidence="4">Binds 1 FAD per subunit.</text>
</comment>
<comment type="similarity">
    <text evidence="6">Belongs to the DNA photolyase family.</text>
</comment>
<dbReference type="GO" id="GO:0009416">
    <property type="term" value="P:response to light stimulus"/>
    <property type="evidence" value="ECO:0007669"/>
    <property type="project" value="TreeGrafter"/>
</dbReference>
<feature type="binding site" evidence="4">
    <location>
        <position position="287"/>
    </location>
    <ligand>
        <name>FAD</name>
        <dbReference type="ChEBI" id="CHEBI:57692"/>
    </ligand>
</feature>
<feature type="binding site" evidence="4">
    <location>
        <begin position="252"/>
        <end position="256"/>
    </location>
    <ligand>
        <name>FAD</name>
        <dbReference type="ChEBI" id="CHEBI:57692"/>
    </ligand>
</feature>
<keyword evidence="2 4" id="KW-0285">Flavoprotein</keyword>
<dbReference type="SUPFAM" id="SSF52425">
    <property type="entry name" value="Cryptochrome/photolyase, N-terminal domain"/>
    <property type="match status" value="1"/>
</dbReference>
<dbReference type="OrthoDB" id="9772484at2"/>
<evidence type="ECO:0000256" key="1">
    <source>
        <dbReference type="ARBA" id="ARBA00001932"/>
    </source>
</evidence>
<dbReference type="InterPro" id="IPR036155">
    <property type="entry name" value="Crypto/Photolyase_N_sf"/>
</dbReference>
<dbReference type="Gene3D" id="1.10.579.10">
    <property type="entry name" value="DNA Cyclobutane Dipyrimidine Photolyase, subunit A, domain 3"/>
    <property type="match status" value="1"/>
</dbReference>
<protein>
    <submittedName>
        <fullName evidence="8">Deoxyribodipyrimidine photo-lyase</fullName>
    </submittedName>
</protein>
<dbReference type="STRING" id="321339.SAMN05444340_102159"/>
<proteinExistence type="inferred from homology"/>
<organism evidence="8 9">
    <name type="scientific">Citreimonas salinaria</name>
    <dbReference type="NCBI Taxonomy" id="321339"/>
    <lineage>
        <taxon>Bacteria</taxon>
        <taxon>Pseudomonadati</taxon>
        <taxon>Pseudomonadota</taxon>
        <taxon>Alphaproteobacteria</taxon>
        <taxon>Rhodobacterales</taxon>
        <taxon>Roseobacteraceae</taxon>
        <taxon>Citreimonas</taxon>
    </lineage>
</organism>
<gene>
    <name evidence="8" type="ORF">SAMN05444340_102159</name>
</gene>
<keyword evidence="3 4" id="KW-0274">FAD</keyword>
<evidence type="ECO:0000313" key="8">
    <source>
        <dbReference type="EMBL" id="SDX98236.1"/>
    </source>
</evidence>
<evidence type="ECO:0000313" key="9">
    <source>
        <dbReference type="Proteomes" id="UP000199286"/>
    </source>
</evidence>
<feature type="binding site" evidence="4">
    <location>
        <begin position="389"/>
        <end position="391"/>
    </location>
    <ligand>
        <name>FAD</name>
        <dbReference type="ChEBI" id="CHEBI:57692"/>
    </ligand>
</feature>
<name>A0A1H3G4S1_9RHOB</name>
<dbReference type="InterPro" id="IPR014729">
    <property type="entry name" value="Rossmann-like_a/b/a_fold"/>
</dbReference>
<keyword evidence="6" id="KW-0157">Chromophore</keyword>
<dbReference type="InterPro" id="IPR005101">
    <property type="entry name" value="Cryptochr/Photolyase_FAD-bd"/>
</dbReference>
<dbReference type="Pfam" id="PF00875">
    <property type="entry name" value="DNA_photolyase"/>
    <property type="match status" value="1"/>
</dbReference>
<feature type="domain" description="Photolyase/cryptochrome alpha/beta" evidence="7">
    <location>
        <begin position="21"/>
        <end position="147"/>
    </location>
</feature>
<evidence type="ECO:0000256" key="4">
    <source>
        <dbReference type="PIRSR" id="PIRSR602081-1"/>
    </source>
</evidence>
<evidence type="ECO:0000256" key="2">
    <source>
        <dbReference type="ARBA" id="ARBA00022630"/>
    </source>
</evidence>
<dbReference type="GO" id="GO:0003904">
    <property type="term" value="F:deoxyribodipyrimidine photo-lyase activity"/>
    <property type="evidence" value="ECO:0007669"/>
    <property type="project" value="TreeGrafter"/>
</dbReference>
<evidence type="ECO:0000256" key="5">
    <source>
        <dbReference type="PIRSR" id="PIRSR602081-2"/>
    </source>
</evidence>
<dbReference type="InterPro" id="IPR036134">
    <property type="entry name" value="Crypto/Photolyase_FAD-like_sf"/>
</dbReference>
<feature type="binding site" evidence="4">
    <location>
        <position position="240"/>
    </location>
    <ligand>
        <name>FAD</name>
        <dbReference type="ChEBI" id="CHEBI:57692"/>
    </ligand>
</feature>